<dbReference type="InterPro" id="IPR001932">
    <property type="entry name" value="PPM-type_phosphatase-like_dom"/>
</dbReference>
<dbReference type="EMBL" id="CP035491">
    <property type="protein sequence ID" value="QAY72126.1"/>
    <property type="molecule type" value="Genomic_DNA"/>
</dbReference>
<dbReference type="OrthoDB" id="9801841at2"/>
<evidence type="ECO:0000259" key="1">
    <source>
        <dbReference type="PROSITE" id="PS51746"/>
    </source>
</evidence>
<dbReference type="InterPro" id="IPR015655">
    <property type="entry name" value="PP2C"/>
</dbReference>
<dbReference type="Pfam" id="PF13672">
    <property type="entry name" value="PP2C_2"/>
    <property type="match status" value="1"/>
</dbReference>
<dbReference type="Gene3D" id="3.60.40.10">
    <property type="entry name" value="PPM-type phosphatase domain"/>
    <property type="match status" value="1"/>
</dbReference>
<dbReference type="SMART" id="SM00332">
    <property type="entry name" value="PP2Cc"/>
    <property type="match status" value="1"/>
</dbReference>
<gene>
    <name evidence="2" type="ORF">ET445_01035</name>
</gene>
<dbReference type="PROSITE" id="PS51746">
    <property type="entry name" value="PPM_2"/>
    <property type="match status" value="1"/>
</dbReference>
<dbReference type="GO" id="GO:0004722">
    <property type="term" value="F:protein serine/threonine phosphatase activity"/>
    <property type="evidence" value="ECO:0007669"/>
    <property type="project" value="InterPro"/>
</dbReference>
<reference evidence="2 3" key="1">
    <citation type="submission" date="2019-01" db="EMBL/GenBank/DDBJ databases">
        <title>Genome sequencing of strain FW100M-8.</title>
        <authorList>
            <person name="Heo J."/>
            <person name="Kim S.-J."/>
            <person name="Kim J.-S."/>
            <person name="Hong S.-B."/>
            <person name="Kwon S.-W."/>
        </authorList>
    </citation>
    <scope>NUCLEOTIDE SEQUENCE [LARGE SCALE GENOMIC DNA]</scope>
    <source>
        <strain evidence="2 3">FW100M-8</strain>
    </source>
</reference>
<name>A0A4P6F997_9MICO</name>
<proteinExistence type="predicted"/>
<protein>
    <submittedName>
        <fullName evidence="2">Serine/threonine-protein phosphatase</fullName>
    </submittedName>
</protein>
<feature type="domain" description="PPM-type phosphatase" evidence="1">
    <location>
        <begin position="11"/>
        <end position="242"/>
    </location>
</feature>
<dbReference type="CDD" id="cd00143">
    <property type="entry name" value="PP2Cc"/>
    <property type="match status" value="1"/>
</dbReference>
<dbReference type="InterPro" id="IPR036457">
    <property type="entry name" value="PPM-type-like_dom_sf"/>
</dbReference>
<dbReference type="KEGG" id="agf:ET445_01035"/>
<accession>A0A4P6F997</accession>
<dbReference type="SUPFAM" id="SSF81606">
    <property type="entry name" value="PP2C-like"/>
    <property type="match status" value="1"/>
</dbReference>
<dbReference type="Proteomes" id="UP000291259">
    <property type="component" value="Chromosome"/>
</dbReference>
<organism evidence="2 3">
    <name type="scientific">Agromyces protaetiae</name>
    <dbReference type="NCBI Taxonomy" id="2509455"/>
    <lineage>
        <taxon>Bacteria</taxon>
        <taxon>Bacillati</taxon>
        <taxon>Actinomycetota</taxon>
        <taxon>Actinomycetes</taxon>
        <taxon>Micrococcales</taxon>
        <taxon>Microbacteriaceae</taxon>
        <taxon>Agromyces</taxon>
    </lineage>
</organism>
<sequence>MNGVYGPLVLRVGAVSDTGRKREVNEDSYLAESPVFVVADGMGGHEAGDRASRAVVDAFRDHALVGDIATIEGVRDSLIAADEAVAVIASKTSRGAGSTVTGVALVDDGGVPSWLVFNVGDSRVYRHLGTDLQQITIDHSLAQELIDGGALSRDDVAGFAQRNVITRAIGAPDSAADSWLLPVTNGERLLLCSDGLTGEVSDEAIRATLTMAGGPESAAEALVGRANSVGGRDNITVVVVDVVSGGGSINFDDLTSGSESVGASESELDGTTIPVRAAATS</sequence>
<dbReference type="SMART" id="SM00331">
    <property type="entry name" value="PP2C_SIG"/>
    <property type="match status" value="1"/>
</dbReference>
<dbReference type="RefSeq" id="WP_129188029.1">
    <property type="nucleotide sequence ID" value="NZ_CP035491.1"/>
</dbReference>
<evidence type="ECO:0000313" key="3">
    <source>
        <dbReference type="Proteomes" id="UP000291259"/>
    </source>
</evidence>
<dbReference type="PANTHER" id="PTHR47992">
    <property type="entry name" value="PROTEIN PHOSPHATASE"/>
    <property type="match status" value="1"/>
</dbReference>
<keyword evidence="3" id="KW-1185">Reference proteome</keyword>
<dbReference type="AlphaFoldDB" id="A0A4P6F997"/>
<evidence type="ECO:0000313" key="2">
    <source>
        <dbReference type="EMBL" id="QAY72126.1"/>
    </source>
</evidence>